<reference evidence="1" key="1">
    <citation type="submission" date="2014-11" db="EMBL/GenBank/DDBJ databases">
        <authorList>
            <person name="Amaro Gonzalez C."/>
        </authorList>
    </citation>
    <scope>NUCLEOTIDE SEQUENCE</scope>
</reference>
<name>A0A0E9RAW2_ANGAN</name>
<reference evidence="1" key="2">
    <citation type="journal article" date="2015" name="Fish Shellfish Immunol.">
        <title>Early steps in the European eel (Anguilla anguilla)-Vibrio vulnificus interaction in the gills: Role of the RtxA13 toxin.</title>
        <authorList>
            <person name="Callol A."/>
            <person name="Pajuelo D."/>
            <person name="Ebbesson L."/>
            <person name="Teles M."/>
            <person name="MacKenzie S."/>
            <person name="Amaro C."/>
        </authorList>
    </citation>
    <scope>NUCLEOTIDE SEQUENCE</scope>
</reference>
<evidence type="ECO:0000313" key="1">
    <source>
        <dbReference type="EMBL" id="JAH26224.1"/>
    </source>
</evidence>
<organism evidence="1">
    <name type="scientific">Anguilla anguilla</name>
    <name type="common">European freshwater eel</name>
    <name type="synonym">Muraena anguilla</name>
    <dbReference type="NCBI Taxonomy" id="7936"/>
    <lineage>
        <taxon>Eukaryota</taxon>
        <taxon>Metazoa</taxon>
        <taxon>Chordata</taxon>
        <taxon>Craniata</taxon>
        <taxon>Vertebrata</taxon>
        <taxon>Euteleostomi</taxon>
        <taxon>Actinopterygii</taxon>
        <taxon>Neopterygii</taxon>
        <taxon>Teleostei</taxon>
        <taxon>Anguilliformes</taxon>
        <taxon>Anguillidae</taxon>
        <taxon>Anguilla</taxon>
    </lineage>
</organism>
<dbReference type="EMBL" id="GBXM01082353">
    <property type="protein sequence ID" value="JAH26224.1"/>
    <property type="molecule type" value="Transcribed_RNA"/>
</dbReference>
<proteinExistence type="predicted"/>
<sequence length="43" mass="4942">MCTTHLGDALQSFCTRTLTTRQQEMEVETERTFFSQLNQGMIG</sequence>
<protein>
    <submittedName>
        <fullName evidence="1">Uncharacterized protein</fullName>
    </submittedName>
</protein>
<dbReference type="AlphaFoldDB" id="A0A0E9RAW2"/>
<accession>A0A0E9RAW2</accession>